<name>C1H122_PARBA</name>
<proteinExistence type="predicted"/>
<feature type="region of interest" description="Disordered" evidence="1">
    <location>
        <begin position="333"/>
        <end position="412"/>
    </location>
</feature>
<dbReference type="OMA" id="FNTPDMR"/>
<dbReference type="KEGG" id="pbl:PAAG_04466"/>
<feature type="region of interest" description="Disordered" evidence="1">
    <location>
        <begin position="844"/>
        <end position="869"/>
    </location>
</feature>
<feature type="region of interest" description="Disordered" evidence="1">
    <location>
        <begin position="629"/>
        <end position="651"/>
    </location>
</feature>
<feature type="compositionally biased region" description="Pro residues" evidence="1">
    <location>
        <begin position="37"/>
        <end position="52"/>
    </location>
</feature>
<gene>
    <name evidence="2" type="ORF">PAAG_04466</name>
</gene>
<dbReference type="HOGENOM" id="CLU_007264_0_0_1"/>
<feature type="region of interest" description="Disordered" evidence="1">
    <location>
        <begin position="802"/>
        <end position="830"/>
    </location>
</feature>
<sequence>MASISLSTVQAQPLPQDSSRSSYECQNHLRLSTTAPMPNPPFIFPQRDPPPSKATSRHSLLAPLPAFSFPQAPDPTASTVPSLPTMPHSRPVGHRRRPSEFNGSQSVPTLGPPMSEGNVFPMLPSLPPPGPGLSGPGSGRRGHSHRRSAAISSMDLSAVTKAFPPMPVVGSAPVTPADLKQQCVSNEEAARPTSRSFSKPTTHSPPISPGFRLSSPDSSSHSPTQMPKLSPRTHRPLSTIPSDVSMPTIRQYANGSTLSSTANTLTTGASPTRPKTAGTLFDKKPENSKSADGSPPQKRPLSASASVAGLNKPLSYDHVPELPPLKKNIIEAYSQSSSKAMPKDDFTPFPELEPTTCSSDRPRISPDRKSSKKQKKVRSWAGILTRKAKKRSNSKKPHSKRAPTPPPILTRTSSEIGSMAEINFDDDNVVVLRTPTLPDAPRQTESIESSQGKFSLESSWKPRSFYEQGTDSDMLSPVIDLDAALGPFNTPEMGSDRKIGCGFSTATKRMYSGGRRGEFIGPEMRYHRRAESAPEMPPFDRSSLGLARFGGTSTLTNPDVFYEEEEDAFLAGNDDPPSQPSTPVASNDETKPFFWGGDLSVTVPSVHSNNSSNSQEPGLGIQVIDSEESPAAVGDISNQTASSGPGTSRAVESPIIPFTDAIGISGHSQNHYRSDDIEIFETDDWPSPAEKHTIYPEKRPSTSPEYVYVMSRTPEPDLPVSSGNFPSPNSTNTSLEAPRLLTASSTLTDRNTFHSGYSMDHIIDYRHDYRHDSVEDVPSLISSASTTTGTMSQLSSSFYARAPGERASSVSTSIPASRRTSRSNSAKRSSLVSLSKLISGSAGEKSKLSYEEKAPRDEVEKTKKKGHHRISRLMHFWKSKEKRYLEAGGKAGEKNAKQTTLLK</sequence>
<reference evidence="2 3" key="1">
    <citation type="journal article" date="2011" name="PLoS Genet.">
        <title>Comparative genomic analysis of human fungal pathogens causing paracoccidioidomycosis.</title>
        <authorList>
            <person name="Desjardins C.A."/>
            <person name="Champion M.D."/>
            <person name="Holder J.W."/>
            <person name="Muszewska A."/>
            <person name="Goldberg J."/>
            <person name="Bailao A.M."/>
            <person name="Brigido M.M."/>
            <person name="Ferreira M.E."/>
            <person name="Garcia A.M."/>
            <person name="Grynberg M."/>
            <person name="Gujja S."/>
            <person name="Heiman D.I."/>
            <person name="Henn M.R."/>
            <person name="Kodira C.D."/>
            <person name="Leon-Narvaez H."/>
            <person name="Longo L.V."/>
            <person name="Ma L.J."/>
            <person name="Malavazi I."/>
            <person name="Matsuo A.L."/>
            <person name="Morais F.V."/>
            <person name="Pereira M."/>
            <person name="Rodriguez-Brito S."/>
            <person name="Sakthikumar S."/>
            <person name="Salem-Izacc S.M."/>
            <person name="Sykes S.M."/>
            <person name="Teixeira M.M."/>
            <person name="Vallejo M.C."/>
            <person name="Walter M.E."/>
            <person name="Yandava C."/>
            <person name="Young S."/>
            <person name="Zeng Q."/>
            <person name="Zucker J."/>
            <person name="Felipe M.S."/>
            <person name="Goldman G.H."/>
            <person name="Haas B.J."/>
            <person name="McEwen J.G."/>
            <person name="Nino-Vega G."/>
            <person name="Puccia R."/>
            <person name="San-Blas G."/>
            <person name="Soares C.M."/>
            <person name="Birren B.W."/>
            <person name="Cuomo C.A."/>
        </authorList>
    </citation>
    <scope>NUCLEOTIDE SEQUENCE [LARGE SCALE GENOMIC DNA]</scope>
    <source>
        <strain evidence="3">ATCC MYA-826 / Pb01</strain>
    </source>
</reference>
<dbReference type="STRING" id="502779.C1H122"/>
<organism evidence="2 3">
    <name type="scientific">Paracoccidioides lutzii (strain ATCC MYA-826 / Pb01)</name>
    <name type="common">Paracoccidioides brasiliensis</name>
    <dbReference type="NCBI Taxonomy" id="502779"/>
    <lineage>
        <taxon>Eukaryota</taxon>
        <taxon>Fungi</taxon>
        <taxon>Dikarya</taxon>
        <taxon>Ascomycota</taxon>
        <taxon>Pezizomycotina</taxon>
        <taxon>Eurotiomycetes</taxon>
        <taxon>Eurotiomycetidae</taxon>
        <taxon>Onygenales</taxon>
        <taxon>Ajellomycetaceae</taxon>
        <taxon>Paracoccidioides</taxon>
    </lineage>
</organism>
<dbReference type="GeneID" id="9096890"/>
<feature type="compositionally biased region" description="Polar residues" evidence="1">
    <location>
        <begin position="636"/>
        <end position="646"/>
    </location>
</feature>
<protein>
    <recommendedName>
        <fullName evidence="4">Cell wall proline rich protein</fullName>
    </recommendedName>
</protein>
<feature type="compositionally biased region" description="Basic and acidic residues" evidence="1">
    <location>
        <begin position="844"/>
        <end position="861"/>
    </location>
</feature>
<feature type="compositionally biased region" description="Basic residues" evidence="1">
    <location>
        <begin position="386"/>
        <end position="401"/>
    </location>
</feature>
<keyword evidence="3" id="KW-1185">Reference proteome</keyword>
<dbReference type="AlphaFoldDB" id="C1H122"/>
<dbReference type="OrthoDB" id="5406427at2759"/>
<feature type="region of interest" description="Disordered" evidence="1">
    <location>
        <begin position="1"/>
        <end position="153"/>
    </location>
</feature>
<evidence type="ECO:0000313" key="2">
    <source>
        <dbReference type="EMBL" id="EEH33416.2"/>
    </source>
</evidence>
<feature type="compositionally biased region" description="Low complexity" evidence="1">
    <location>
        <begin position="214"/>
        <end position="223"/>
    </location>
</feature>
<feature type="compositionally biased region" description="Polar residues" evidence="1">
    <location>
        <begin position="1"/>
        <end position="36"/>
    </location>
</feature>
<dbReference type="Proteomes" id="UP000002059">
    <property type="component" value="Partially assembled WGS sequence"/>
</dbReference>
<feature type="region of interest" description="Disordered" evidence="1">
    <location>
        <begin position="179"/>
        <end position="306"/>
    </location>
</feature>
<feature type="region of interest" description="Disordered" evidence="1">
    <location>
        <begin position="570"/>
        <end position="593"/>
    </location>
</feature>
<evidence type="ECO:0000256" key="1">
    <source>
        <dbReference type="SAM" id="MobiDB-lite"/>
    </source>
</evidence>
<evidence type="ECO:0000313" key="3">
    <source>
        <dbReference type="Proteomes" id="UP000002059"/>
    </source>
</evidence>
<dbReference type="VEuPathDB" id="FungiDB:PAAG_04466"/>
<accession>C1H122</accession>
<evidence type="ECO:0008006" key="4">
    <source>
        <dbReference type="Google" id="ProtNLM"/>
    </source>
</evidence>
<feature type="compositionally biased region" description="Basic and acidic residues" evidence="1">
    <location>
        <begin position="360"/>
        <end position="369"/>
    </location>
</feature>
<dbReference type="EMBL" id="KN294002">
    <property type="protein sequence ID" value="EEH33416.2"/>
    <property type="molecule type" value="Genomic_DNA"/>
</dbReference>
<dbReference type="eggNOG" id="ENOG502RD9J">
    <property type="taxonomic scope" value="Eukaryota"/>
</dbReference>
<feature type="compositionally biased region" description="Polar residues" evidence="1">
    <location>
        <begin position="193"/>
        <end position="205"/>
    </location>
</feature>
<dbReference type="RefSeq" id="XP_002793556.2">
    <property type="nucleotide sequence ID" value="XM_002793510.2"/>
</dbReference>
<feature type="compositionally biased region" description="Low complexity" evidence="1">
    <location>
        <begin position="254"/>
        <end position="270"/>
    </location>
</feature>